<dbReference type="Gramene" id="GBG61572">
    <property type="protein sequence ID" value="GBG61572"/>
    <property type="gene ID" value="CBR_g22369"/>
</dbReference>
<feature type="region of interest" description="Disordered" evidence="3">
    <location>
        <begin position="18"/>
        <end position="112"/>
    </location>
</feature>
<dbReference type="PANTHER" id="PTHR43080:SF29">
    <property type="entry name" value="OS02G0818000 PROTEIN"/>
    <property type="match status" value="1"/>
</dbReference>
<keyword evidence="6" id="KW-1185">Reference proteome</keyword>
<dbReference type="OrthoDB" id="418595at2759"/>
<dbReference type="STRING" id="69332.A0A388JV33"/>
<feature type="compositionally biased region" description="Gly residues" evidence="3">
    <location>
        <begin position="41"/>
        <end position="53"/>
    </location>
</feature>
<dbReference type="InterPro" id="IPR046342">
    <property type="entry name" value="CBS_dom_sf"/>
</dbReference>
<dbReference type="PROSITE" id="PS51371">
    <property type="entry name" value="CBS"/>
    <property type="match status" value="2"/>
</dbReference>
<dbReference type="AlphaFoldDB" id="A0A388JV33"/>
<evidence type="ECO:0000313" key="6">
    <source>
        <dbReference type="Proteomes" id="UP000265515"/>
    </source>
</evidence>
<dbReference type="InterPro" id="IPR000644">
    <property type="entry name" value="CBS_dom"/>
</dbReference>
<dbReference type="Pfam" id="PF00571">
    <property type="entry name" value="CBS"/>
    <property type="match status" value="2"/>
</dbReference>
<organism evidence="5 6">
    <name type="scientific">Chara braunii</name>
    <name type="common">Braun's stonewort</name>
    <dbReference type="NCBI Taxonomy" id="69332"/>
    <lineage>
        <taxon>Eukaryota</taxon>
        <taxon>Viridiplantae</taxon>
        <taxon>Streptophyta</taxon>
        <taxon>Charophyceae</taxon>
        <taxon>Charales</taxon>
        <taxon>Characeae</taxon>
        <taxon>Chara</taxon>
    </lineage>
</organism>
<dbReference type="SUPFAM" id="SSF54631">
    <property type="entry name" value="CBS-domain pair"/>
    <property type="match status" value="1"/>
</dbReference>
<comment type="caution">
    <text evidence="5">The sequence shown here is derived from an EMBL/GenBank/DDBJ whole genome shotgun (WGS) entry which is preliminary data.</text>
</comment>
<dbReference type="Gene3D" id="3.10.580.10">
    <property type="entry name" value="CBS-domain"/>
    <property type="match status" value="2"/>
</dbReference>
<evidence type="ECO:0000313" key="5">
    <source>
        <dbReference type="EMBL" id="GBG61572.1"/>
    </source>
</evidence>
<feature type="domain" description="CBS" evidence="4">
    <location>
        <begin position="224"/>
        <end position="279"/>
    </location>
</feature>
<feature type="compositionally biased region" description="Low complexity" evidence="3">
    <location>
        <begin position="66"/>
        <end position="88"/>
    </location>
</feature>
<feature type="domain" description="CBS" evidence="4">
    <location>
        <begin position="165"/>
        <end position="220"/>
    </location>
</feature>
<dbReference type="PANTHER" id="PTHR43080">
    <property type="entry name" value="CBS DOMAIN-CONTAINING PROTEIN CBSX3, MITOCHONDRIAL"/>
    <property type="match status" value="1"/>
</dbReference>
<keyword evidence="1 2" id="KW-0129">CBS domain</keyword>
<name>A0A388JV33_CHABU</name>
<protein>
    <recommendedName>
        <fullName evidence="4">CBS domain-containing protein</fullName>
    </recommendedName>
</protein>
<dbReference type="Proteomes" id="UP000265515">
    <property type="component" value="Unassembled WGS sequence"/>
</dbReference>
<dbReference type="InterPro" id="IPR051257">
    <property type="entry name" value="Diverse_CBS-Domain"/>
</dbReference>
<sequence>MAAACGNSCLFASSTFASSSSRELPSGQLVGGVGHSQASGSGIGGGHLAGAGAGCRSERRHGRGGSSSSSPSALRGGSVSVVLSAGSSSRRHSRKLRPAAAQDDEAQTVQTEKVVEAETTASSILPSGEWPENFSLLNYEDLGRYFEPYLLKPEHDPSSTVADIMKTAVKTVQDQDNLDDVLPKFEELTGLPVVNSDMKCVGVVTKRDVVALLGKGPLKVADAMTSPAITVSVTKTVAEAAVIMLRHRIHRLPVVNDTGLLLGIITRTDMFTALEHHSS</sequence>
<dbReference type="OMA" id="HETRNTR"/>
<accession>A0A388JV33</accession>
<evidence type="ECO:0000256" key="2">
    <source>
        <dbReference type="PROSITE-ProRule" id="PRU00703"/>
    </source>
</evidence>
<dbReference type="EMBL" id="BFEA01000021">
    <property type="protein sequence ID" value="GBG61572.1"/>
    <property type="molecule type" value="Genomic_DNA"/>
</dbReference>
<dbReference type="SMART" id="SM00116">
    <property type="entry name" value="CBS"/>
    <property type="match status" value="2"/>
</dbReference>
<reference evidence="5 6" key="1">
    <citation type="journal article" date="2018" name="Cell">
        <title>The Chara Genome: Secondary Complexity and Implications for Plant Terrestrialization.</title>
        <authorList>
            <person name="Nishiyama T."/>
            <person name="Sakayama H."/>
            <person name="Vries J.D."/>
            <person name="Buschmann H."/>
            <person name="Saint-Marcoux D."/>
            <person name="Ullrich K.K."/>
            <person name="Haas F.B."/>
            <person name="Vanderstraeten L."/>
            <person name="Becker D."/>
            <person name="Lang D."/>
            <person name="Vosolsobe S."/>
            <person name="Rombauts S."/>
            <person name="Wilhelmsson P.K.I."/>
            <person name="Janitza P."/>
            <person name="Kern R."/>
            <person name="Heyl A."/>
            <person name="Rumpler F."/>
            <person name="Villalobos L.I.A.C."/>
            <person name="Clay J.M."/>
            <person name="Skokan R."/>
            <person name="Toyoda A."/>
            <person name="Suzuki Y."/>
            <person name="Kagoshima H."/>
            <person name="Schijlen E."/>
            <person name="Tajeshwar N."/>
            <person name="Catarino B."/>
            <person name="Hetherington A.J."/>
            <person name="Saltykova A."/>
            <person name="Bonnot C."/>
            <person name="Breuninger H."/>
            <person name="Symeonidi A."/>
            <person name="Radhakrishnan G.V."/>
            <person name="Van Nieuwerburgh F."/>
            <person name="Deforce D."/>
            <person name="Chang C."/>
            <person name="Karol K.G."/>
            <person name="Hedrich R."/>
            <person name="Ulvskov P."/>
            <person name="Glockner G."/>
            <person name="Delwiche C.F."/>
            <person name="Petrasek J."/>
            <person name="Van de Peer Y."/>
            <person name="Friml J."/>
            <person name="Beilby M."/>
            <person name="Dolan L."/>
            <person name="Kohara Y."/>
            <person name="Sugano S."/>
            <person name="Fujiyama A."/>
            <person name="Delaux P.-M."/>
            <person name="Quint M."/>
            <person name="TheiBen G."/>
            <person name="Hagemann M."/>
            <person name="Harholt J."/>
            <person name="Dunand C."/>
            <person name="Zachgo S."/>
            <person name="Langdale J."/>
            <person name="Maumus F."/>
            <person name="Straeten D.V.D."/>
            <person name="Gould S.B."/>
            <person name="Rensing S.A."/>
        </authorList>
    </citation>
    <scope>NUCLEOTIDE SEQUENCE [LARGE SCALE GENOMIC DNA]</scope>
    <source>
        <strain evidence="5 6">S276</strain>
    </source>
</reference>
<proteinExistence type="predicted"/>
<gene>
    <name evidence="5" type="ORF">CBR_g22369</name>
</gene>
<evidence type="ECO:0000259" key="4">
    <source>
        <dbReference type="PROSITE" id="PS51371"/>
    </source>
</evidence>
<evidence type="ECO:0000256" key="1">
    <source>
        <dbReference type="ARBA" id="ARBA00023122"/>
    </source>
</evidence>
<evidence type="ECO:0000256" key="3">
    <source>
        <dbReference type="SAM" id="MobiDB-lite"/>
    </source>
</evidence>